<sequence length="89" mass="10565">MHSNAVATWSLIELNKIHHHSKQSPASLLVNSPLYAYDAVTGYMGRLRHSIPYLKIDVERQFSFLYWERDAPDWRIQSFGKVPLYIWRF</sequence>
<protein>
    <submittedName>
        <fullName evidence="1">Uncharacterized protein</fullName>
    </submittedName>
</protein>
<dbReference type="EMBL" id="BMAU01021426">
    <property type="protein sequence ID" value="GFY34621.1"/>
    <property type="molecule type" value="Genomic_DNA"/>
</dbReference>
<organism evidence="1 2">
    <name type="scientific">Trichonephila clavipes</name>
    <name type="common">Golden silk orbweaver</name>
    <name type="synonym">Nephila clavipes</name>
    <dbReference type="NCBI Taxonomy" id="2585209"/>
    <lineage>
        <taxon>Eukaryota</taxon>
        <taxon>Metazoa</taxon>
        <taxon>Ecdysozoa</taxon>
        <taxon>Arthropoda</taxon>
        <taxon>Chelicerata</taxon>
        <taxon>Arachnida</taxon>
        <taxon>Araneae</taxon>
        <taxon>Araneomorphae</taxon>
        <taxon>Entelegynae</taxon>
        <taxon>Araneoidea</taxon>
        <taxon>Nephilidae</taxon>
        <taxon>Trichonephila</taxon>
    </lineage>
</organism>
<name>A0A8X7BJX8_TRICX</name>
<evidence type="ECO:0000313" key="1">
    <source>
        <dbReference type="EMBL" id="GFY34621.1"/>
    </source>
</evidence>
<keyword evidence="2" id="KW-1185">Reference proteome</keyword>
<evidence type="ECO:0000313" key="2">
    <source>
        <dbReference type="Proteomes" id="UP000887159"/>
    </source>
</evidence>
<reference evidence="1" key="1">
    <citation type="submission" date="2020-08" db="EMBL/GenBank/DDBJ databases">
        <title>Multicomponent nature underlies the extraordinary mechanical properties of spider dragline silk.</title>
        <authorList>
            <person name="Kono N."/>
            <person name="Nakamura H."/>
            <person name="Mori M."/>
            <person name="Yoshida Y."/>
            <person name="Ohtoshi R."/>
            <person name="Malay A.D."/>
            <person name="Moran D.A.P."/>
            <person name="Tomita M."/>
            <person name="Numata K."/>
            <person name="Arakawa K."/>
        </authorList>
    </citation>
    <scope>NUCLEOTIDE SEQUENCE</scope>
</reference>
<accession>A0A8X7BJX8</accession>
<comment type="caution">
    <text evidence="1">The sequence shown here is derived from an EMBL/GenBank/DDBJ whole genome shotgun (WGS) entry which is preliminary data.</text>
</comment>
<proteinExistence type="predicted"/>
<dbReference type="AlphaFoldDB" id="A0A8X7BJX8"/>
<gene>
    <name evidence="1" type="ORF">TNCV_1373121</name>
</gene>
<dbReference type="Proteomes" id="UP000887159">
    <property type="component" value="Unassembled WGS sequence"/>
</dbReference>